<dbReference type="CDD" id="cd04301">
    <property type="entry name" value="NAT_SF"/>
    <property type="match status" value="1"/>
</dbReference>
<evidence type="ECO:0000256" key="2">
    <source>
        <dbReference type="ARBA" id="ARBA00023315"/>
    </source>
</evidence>
<evidence type="ECO:0000259" key="3">
    <source>
        <dbReference type="PROSITE" id="PS51186"/>
    </source>
</evidence>
<protein>
    <submittedName>
        <fullName evidence="4">GNAT family N-acetyltransferase</fullName>
    </submittedName>
</protein>
<comment type="caution">
    <text evidence="4">The sequence shown here is derived from an EMBL/GenBank/DDBJ whole genome shotgun (WGS) entry which is preliminary data.</text>
</comment>
<dbReference type="InterPro" id="IPR000182">
    <property type="entry name" value="GNAT_dom"/>
</dbReference>
<dbReference type="Gene3D" id="3.40.630.30">
    <property type="match status" value="1"/>
</dbReference>
<keyword evidence="5" id="KW-1185">Reference proteome</keyword>
<name>A0A2A2GMW4_9RHOB</name>
<organism evidence="4 5">
    <name type="scientific">Paracoccus salipaludis</name>
    <dbReference type="NCBI Taxonomy" id="2032623"/>
    <lineage>
        <taxon>Bacteria</taxon>
        <taxon>Pseudomonadati</taxon>
        <taxon>Pseudomonadota</taxon>
        <taxon>Alphaproteobacteria</taxon>
        <taxon>Rhodobacterales</taxon>
        <taxon>Paracoccaceae</taxon>
        <taxon>Paracoccus</taxon>
    </lineage>
</organism>
<accession>A0A2A2GMW4</accession>
<dbReference type="InterPro" id="IPR016181">
    <property type="entry name" value="Acyl_CoA_acyltransferase"/>
</dbReference>
<dbReference type="SUPFAM" id="SSF55729">
    <property type="entry name" value="Acyl-CoA N-acyltransferases (Nat)"/>
    <property type="match status" value="1"/>
</dbReference>
<dbReference type="OrthoDB" id="9796171at2"/>
<dbReference type="RefSeq" id="WP_095638946.1">
    <property type="nucleotide sequence ID" value="NZ_NSJZ01000002.1"/>
</dbReference>
<dbReference type="AlphaFoldDB" id="A0A2A2GMW4"/>
<dbReference type="EMBL" id="NSJZ01000002">
    <property type="protein sequence ID" value="PAU98263.1"/>
    <property type="molecule type" value="Genomic_DNA"/>
</dbReference>
<dbReference type="Pfam" id="PF00583">
    <property type="entry name" value="Acetyltransf_1"/>
    <property type="match status" value="1"/>
</dbReference>
<reference evidence="4 5" key="1">
    <citation type="submission" date="2017-09" db="EMBL/GenBank/DDBJ databases">
        <title>Paracoccus alkalisoli sp. nov., isolated from saline alkaline soil.</title>
        <authorList>
            <person name="Dong X."/>
            <person name="Zhang G."/>
        </authorList>
    </citation>
    <scope>NUCLEOTIDE SEQUENCE [LARGE SCALE GENOMIC DNA]</scope>
    <source>
        <strain evidence="4 5">WN007</strain>
    </source>
</reference>
<proteinExistence type="predicted"/>
<evidence type="ECO:0000313" key="5">
    <source>
        <dbReference type="Proteomes" id="UP000218023"/>
    </source>
</evidence>
<evidence type="ECO:0000313" key="4">
    <source>
        <dbReference type="EMBL" id="PAU98263.1"/>
    </source>
</evidence>
<keyword evidence="2" id="KW-0012">Acyltransferase</keyword>
<dbReference type="PROSITE" id="PS51186">
    <property type="entry name" value="GNAT"/>
    <property type="match status" value="1"/>
</dbReference>
<keyword evidence="1 4" id="KW-0808">Transferase</keyword>
<feature type="domain" description="N-acetyltransferase" evidence="3">
    <location>
        <begin position="1"/>
        <end position="148"/>
    </location>
</feature>
<dbReference type="PANTHER" id="PTHR43877:SF2">
    <property type="entry name" value="AMINOALKYLPHOSPHONATE N-ACETYLTRANSFERASE-RELATED"/>
    <property type="match status" value="1"/>
</dbReference>
<dbReference type="InterPro" id="IPR050832">
    <property type="entry name" value="Bact_Acetyltransf"/>
</dbReference>
<gene>
    <name evidence="4" type="ORF">CK240_03505</name>
</gene>
<evidence type="ECO:0000256" key="1">
    <source>
        <dbReference type="ARBA" id="ARBA00022679"/>
    </source>
</evidence>
<dbReference type="GO" id="GO:0016747">
    <property type="term" value="F:acyltransferase activity, transferring groups other than amino-acyl groups"/>
    <property type="evidence" value="ECO:0007669"/>
    <property type="project" value="InterPro"/>
</dbReference>
<dbReference type="PANTHER" id="PTHR43877">
    <property type="entry name" value="AMINOALKYLPHOSPHONATE N-ACETYLTRANSFERASE-RELATED-RELATED"/>
    <property type="match status" value="1"/>
</dbReference>
<sequence>MQITLATPDDIGTLFDIRTGVTQNHQSRQELAALGVTAERLAEMLQTRSRAWLAHVDGAAAGFSMADSARATVFALFVRPGFEGRGIGRRLMAEAEDWLFGQGWDQIWLATGGDESLRALGFYGHLGWVPAGVLDDGQIRFVKRQPGPLMPG</sequence>
<dbReference type="Proteomes" id="UP000218023">
    <property type="component" value="Unassembled WGS sequence"/>
</dbReference>